<keyword evidence="1" id="KW-0472">Membrane</keyword>
<comment type="caution">
    <text evidence="2">The sequence shown here is derived from an EMBL/GenBank/DDBJ whole genome shotgun (WGS) entry which is preliminary data.</text>
</comment>
<proteinExistence type="predicted"/>
<feature type="transmembrane region" description="Helical" evidence="1">
    <location>
        <begin position="12"/>
        <end position="39"/>
    </location>
</feature>
<evidence type="ECO:0000256" key="1">
    <source>
        <dbReference type="SAM" id="Phobius"/>
    </source>
</evidence>
<reference evidence="2 3" key="1">
    <citation type="submission" date="2016-05" db="EMBL/GenBank/DDBJ databases">
        <title>First whole genome sequencing of Entamoeba histolytica HM1:IMSS-clone-6.</title>
        <authorList>
            <person name="Mukherjee Avik.K."/>
            <person name="Izumyama S."/>
            <person name="Nakada-Tsukui K."/>
            <person name="Nozaki T."/>
        </authorList>
    </citation>
    <scope>NUCLEOTIDE SEQUENCE [LARGE SCALE GENOMIC DNA]</scope>
    <source>
        <strain evidence="2 3">HM1:IMSS clone 6</strain>
    </source>
</reference>
<keyword evidence="1" id="KW-1133">Transmembrane helix</keyword>
<gene>
    <name evidence="2" type="ORF">CL6EHI_c00109</name>
</gene>
<organism evidence="2 3">
    <name type="scientific">Entamoeba histolytica</name>
    <dbReference type="NCBI Taxonomy" id="5759"/>
    <lineage>
        <taxon>Eukaryota</taxon>
        <taxon>Amoebozoa</taxon>
        <taxon>Evosea</taxon>
        <taxon>Archamoebae</taxon>
        <taxon>Mastigamoebida</taxon>
        <taxon>Entamoebidae</taxon>
        <taxon>Entamoeba</taxon>
    </lineage>
</organism>
<name>A0A175JPM8_ENTHI</name>
<dbReference type="Proteomes" id="UP000078387">
    <property type="component" value="Unassembled WGS sequence"/>
</dbReference>
<dbReference type="AlphaFoldDB" id="A0A175JPM8"/>
<dbReference type="VEuPathDB" id="AmoebaDB:KM1_129410"/>
<dbReference type="EMBL" id="BDEQ01000001">
    <property type="protein sequence ID" value="GAT95396.1"/>
    <property type="molecule type" value="Genomic_DNA"/>
</dbReference>
<feature type="transmembrane region" description="Helical" evidence="1">
    <location>
        <begin position="93"/>
        <end position="114"/>
    </location>
</feature>
<sequence>MNFLFAKITRKILLIAIIGGGVLYIPFVFTVLVLNIYSINMSEIYSDKIEVYYIIALLSIISSVSCIVIIIFSMIISIIQLIKGSLCKIINHLLLFLLGIVMVIIIISFIGLFFTSFGFLKGYDIILTEQERGIIETKQSCCFEVYSENKHMIYSDNCKCQYFIPDQNILDSKCSQCMTIVEYEKSSKTLMVLGDIFILFNIFYLILYCALFFLLTIPYFNKWIKKHTKFEHF</sequence>
<evidence type="ECO:0000313" key="2">
    <source>
        <dbReference type="EMBL" id="GAT95396.1"/>
    </source>
</evidence>
<feature type="transmembrane region" description="Helical" evidence="1">
    <location>
        <begin position="196"/>
        <end position="220"/>
    </location>
</feature>
<evidence type="ECO:0000313" key="3">
    <source>
        <dbReference type="Proteomes" id="UP000078387"/>
    </source>
</evidence>
<keyword evidence="1" id="KW-0812">Transmembrane</keyword>
<protein>
    <submittedName>
        <fullName evidence="2">Four tm domain protein</fullName>
    </submittedName>
</protein>
<feature type="transmembrane region" description="Helical" evidence="1">
    <location>
        <begin position="51"/>
        <end position="81"/>
    </location>
</feature>
<dbReference type="VEuPathDB" id="AmoebaDB:EHI5A_108650"/>
<accession>A0A175JPM8</accession>